<organism evidence="2 3">
    <name type="scientific">Plasmodium ovale wallikeri</name>
    <dbReference type="NCBI Taxonomy" id="864142"/>
    <lineage>
        <taxon>Eukaryota</taxon>
        <taxon>Sar</taxon>
        <taxon>Alveolata</taxon>
        <taxon>Apicomplexa</taxon>
        <taxon>Aconoidasida</taxon>
        <taxon>Haemosporida</taxon>
        <taxon>Plasmodiidae</taxon>
        <taxon>Plasmodium</taxon>
        <taxon>Plasmodium (Plasmodium)</taxon>
    </lineage>
</organism>
<dbReference type="EMBL" id="FLRD01001738">
    <property type="protein sequence ID" value="SBT58032.1"/>
    <property type="molecule type" value="Genomic_DNA"/>
</dbReference>
<accession>A0A1A9APB1</accession>
<feature type="transmembrane region" description="Helical" evidence="1">
    <location>
        <begin position="351"/>
        <end position="371"/>
    </location>
</feature>
<dbReference type="Proteomes" id="UP000078555">
    <property type="component" value="Unassembled WGS sequence"/>
</dbReference>
<keyword evidence="1" id="KW-0472">Membrane</keyword>
<dbReference type="AlphaFoldDB" id="A0A1A9APB1"/>
<sequence length="434" mass="50517">MASPGENEWEDLLSDLPSYEKYKSFDEIKGIDDIVDCKSLENEERVYTFCKMMVRNLRELATIGDNHNRQERCYYLQHWIYYKIRKMFVTDSNYNQNMGVVNKIKDVAQKINYSLLNSTPCGVLFYDNLTLWKEEKDLHDYFKSFEYINCNMSGKNKCQKYKEYVTYIKELYETYKPDDCCPYGESYNECPHYFNCEEIYNPSDLLPKLINLNIGSDTNRGELLKGDKDQHQQGNILSPLLTVGEAENRESFQSPNNMPPFAGSTELRKCQGSLLENMSQPCVNMALISQDLSARETATRLSPSSVDNASQDISGNIFSTPVVTSDALSESNNDSSNIIITVYNVLKSNNIYRRLVIVSVLGACLFLFYYFRLRPSASIPYKKNKKNKKKKKINNYHRKQHENQLPFYELESVYIESPMRQMHLTYNPAQYTLF</sequence>
<evidence type="ECO:0000313" key="2">
    <source>
        <dbReference type="EMBL" id="SBT58032.1"/>
    </source>
</evidence>
<evidence type="ECO:0000256" key="1">
    <source>
        <dbReference type="SAM" id="Phobius"/>
    </source>
</evidence>
<keyword evidence="1" id="KW-1133">Transmembrane helix</keyword>
<dbReference type="Pfam" id="PF05795">
    <property type="entry name" value="Plasmodium_Vir"/>
    <property type="match status" value="1"/>
</dbReference>
<protein>
    <submittedName>
        <fullName evidence="2">PIR Superfamily Protein</fullName>
    </submittedName>
</protein>
<reference evidence="3" key="1">
    <citation type="submission" date="2016-05" db="EMBL/GenBank/DDBJ databases">
        <authorList>
            <person name="Naeem R."/>
        </authorList>
    </citation>
    <scope>NUCLEOTIDE SEQUENCE [LARGE SCALE GENOMIC DNA]</scope>
</reference>
<keyword evidence="1" id="KW-0812">Transmembrane</keyword>
<gene>
    <name evidence="2" type="ORF">POVWA1_085170</name>
</gene>
<keyword evidence="3" id="KW-1185">Reference proteome</keyword>
<proteinExistence type="predicted"/>
<name>A0A1A9APB1_PLAOA</name>
<dbReference type="InterPro" id="IPR008780">
    <property type="entry name" value="Plasmodium_Vir"/>
</dbReference>
<evidence type="ECO:0000313" key="3">
    <source>
        <dbReference type="Proteomes" id="UP000078555"/>
    </source>
</evidence>